<dbReference type="AlphaFoldDB" id="A0A2M8RWQ9"/>
<proteinExistence type="predicted"/>
<keyword evidence="2" id="KW-1185">Reference proteome</keyword>
<evidence type="ECO:0000313" key="2">
    <source>
        <dbReference type="Proteomes" id="UP000230282"/>
    </source>
</evidence>
<evidence type="ECO:0008006" key="3">
    <source>
        <dbReference type="Google" id="ProtNLM"/>
    </source>
</evidence>
<accession>A0A2M8RWQ9</accession>
<dbReference type="OrthoDB" id="5564772at2"/>
<organism evidence="1 2">
    <name type="scientific">Caviibacterium pharyngocola</name>
    <dbReference type="NCBI Taxonomy" id="28159"/>
    <lineage>
        <taxon>Bacteria</taxon>
        <taxon>Pseudomonadati</taxon>
        <taxon>Pseudomonadota</taxon>
        <taxon>Gammaproteobacteria</taxon>
        <taxon>Pasteurellales</taxon>
        <taxon>Pasteurellaceae</taxon>
        <taxon>Caviibacterium</taxon>
    </lineage>
</organism>
<dbReference type="Gene3D" id="1.10.510.10">
    <property type="entry name" value="Transferase(Phosphotransferase) domain 1"/>
    <property type="match status" value="1"/>
</dbReference>
<dbReference type="SUPFAM" id="SSF56112">
    <property type="entry name" value="Protein kinase-like (PK-like)"/>
    <property type="match status" value="1"/>
</dbReference>
<sequence>MSASDQLSFTDYVQHMLERYRGERITRFDYAGEIFWLKQPEKLTGVWRILKPQPKAAFARELRTLSELNRKNAPVPQLMLFGEDFFVLKDGGVSIGSRLSDETLDATQKMQFVEDAAKALANLHQQGLIHGRPALRDMLWDNGKVLFIDFESRESKADLLSRKVRDSLIFIHSLGRTGELSDDEMKNCIEKYRTYCEKDVWQKTLATLRRYHWLYRFLLLFKSVAKRDLVAVYRMFENVPFD</sequence>
<evidence type="ECO:0000313" key="1">
    <source>
        <dbReference type="EMBL" id="PJG83301.1"/>
    </source>
</evidence>
<dbReference type="InterPro" id="IPR011009">
    <property type="entry name" value="Kinase-like_dom_sf"/>
</dbReference>
<dbReference type="EMBL" id="PHGZ01000008">
    <property type="protein sequence ID" value="PJG83301.1"/>
    <property type="molecule type" value="Genomic_DNA"/>
</dbReference>
<comment type="caution">
    <text evidence="1">The sequence shown here is derived from an EMBL/GenBank/DDBJ whole genome shotgun (WGS) entry which is preliminary data.</text>
</comment>
<gene>
    <name evidence="1" type="ORF">CVP04_04045</name>
</gene>
<name>A0A2M8RWQ9_9PAST</name>
<dbReference type="Proteomes" id="UP000230282">
    <property type="component" value="Unassembled WGS sequence"/>
</dbReference>
<dbReference type="RefSeq" id="WP_100296239.1">
    <property type="nucleotide sequence ID" value="NZ_PHGZ01000008.1"/>
</dbReference>
<reference evidence="1 2" key="1">
    <citation type="submission" date="2017-11" db="EMBL/GenBank/DDBJ databases">
        <title>Reclassification of Bisgaard taxon 5 as Caviibacterium pharyngocola gen. nov., sp. nov.</title>
        <authorList>
            <person name="Christensen H."/>
        </authorList>
    </citation>
    <scope>NUCLEOTIDE SEQUENCE [LARGE SCALE GENOMIC DNA]</scope>
    <source>
        <strain evidence="1 2">7_3</strain>
    </source>
</reference>
<protein>
    <recommendedName>
        <fullName evidence="3">Serine/threonine protein phosphatase</fullName>
    </recommendedName>
</protein>